<feature type="coiled-coil region" evidence="1">
    <location>
        <begin position="328"/>
        <end position="355"/>
    </location>
</feature>
<accession>A0A3P7G756</accession>
<organism evidence="2">
    <name type="scientific">Toxocara canis</name>
    <name type="common">Canine roundworm</name>
    <dbReference type="NCBI Taxonomy" id="6265"/>
    <lineage>
        <taxon>Eukaryota</taxon>
        <taxon>Metazoa</taxon>
        <taxon>Ecdysozoa</taxon>
        <taxon>Nematoda</taxon>
        <taxon>Chromadorea</taxon>
        <taxon>Rhabditida</taxon>
        <taxon>Spirurina</taxon>
        <taxon>Ascaridomorpha</taxon>
        <taxon>Ascaridoidea</taxon>
        <taxon>Toxocaridae</taxon>
        <taxon>Toxocara</taxon>
    </lineage>
</organism>
<sequence length="525" mass="57549">MNTVGKRITDTASAVDNAEEELGSLLEIADKLTARAQALNENATLLREADVQGAYNISRESAEKSAAAKRRTDDAVVKIASAESDRREAEMLLDKNQLDFEKQFTENEMALQHIDEQLSSFESMLPGLNKDVCGADSAPCDALCGGPGSCGHCGGRSCLAGSVSKAEQALQFADEADRKLNEKQKEAEEVLSRVREILMETSMTKSKANDAYGVADAAAKQANQTRMALEDILKEINEFLDSERSSPEQIRTLAGEITNMTISLTPEQIQDLADKIRENLMKINNIDSILDETRGNKTVAGALQNSAESASERAAEIRNTTTAVRDALKRTAEAQEAARRAIDDAMQQVAEARQAFFTFPGSCTDLESASEETKTAEDLTAKSNESLAQLESEMKDVRVQYLEISEHAKNAYEAAHKAMQQATLAEAANDQLKTDFNTAKELLASRQSGNEKPQARAEALRKRATQLLHKTQRYRSDISQLTADMDASDVRLGEYNTTVADLESQIDHISAKIRARIEYYATCDV</sequence>
<evidence type="ECO:0000313" key="2">
    <source>
        <dbReference type="EMBL" id="VDM44490.1"/>
    </source>
</evidence>
<feature type="coiled-coil region" evidence="1">
    <location>
        <begin position="15"/>
        <end position="49"/>
    </location>
</feature>
<protein>
    <recommendedName>
        <fullName evidence="3">Laminin subunit beta-1</fullName>
    </recommendedName>
</protein>
<feature type="coiled-coil region" evidence="1">
    <location>
        <begin position="166"/>
        <end position="200"/>
    </location>
</feature>
<reference evidence="2" key="1">
    <citation type="submission" date="2018-11" db="EMBL/GenBank/DDBJ databases">
        <authorList>
            <consortium name="Pathogen Informatics"/>
        </authorList>
    </citation>
    <scope>NUCLEOTIDE SEQUENCE [LARGE SCALE GENOMIC DNA]</scope>
</reference>
<evidence type="ECO:0000256" key="1">
    <source>
        <dbReference type="SAM" id="Coils"/>
    </source>
</evidence>
<evidence type="ECO:0008006" key="3">
    <source>
        <dbReference type="Google" id="ProtNLM"/>
    </source>
</evidence>
<proteinExistence type="predicted"/>
<dbReference type="SUPFAM" id="SSF58104">
    <property type="entry name" value="Methyl-accepting chemotaxis protein (MCP) signaling domain"/>
    <property type="match status" value="1"/>
</dbReference>
<gene>
    <name evidence="2" type="ORF">TCNE_LOCUS13169</name>
</gene>
<name>A0A3P7G756_TOXCA</name>
<dbReference type="EMBL" id="UYWY01021592">
    <property type="protein sequence ID" value="VDM44490.1"/>
    <property type="molecule type" value="Genomic_DNA"/>
</dbReference>
<dbReference type="AlphaFoldDB" id="A0A3P7G756"/>
<keyword evidence="1" id="KW-0175">Coiled coil</keyword>